<reference evidence="1 2" key="1">
    <citation type="journal article" date="2022" name="bioRxiv">
        <title>Genomics of Preaxostyla Flagellates Illuminates Evolutionary Transitions and the Path Towards Mitochondrial Loss.</title>
        <authorList>
            <person name="Novak L.V.F."/>
            <person name="Treitli S.C."/>
            <person name="Pyrih J."/>
            <person name="Halakuc P."/>
            <person name="Pipaliya S.V."/>
            <person name="Vacek V."/>
            <person name="Brzon O."/>
            <person name="Soukal P."/>
            <person name="Eme L."/>
            <person name="Dacks J.B."/>
            <person name="Karnkowska A."/>
            <person name="Elias M."/>
            <person name="Hampl V."/>
        </authorList>
    </citation>
    <scope>NUCLEOTIDE SEQUENCE [LARGE SCALE GENOMIC DNA]</scope>
    <source>
        <strain evidence="1">NAU3</strain>
        <tissue evidence="1">Gut</tissue>
    </source>
</reference>
<accession>A0ABQ9YLC2</accession>
<name>A0ABQ9YLC2_9EUKA</name>
<organism evidence="1 2">
    <name type="scientific">Blattamonas nauphoetae</name>
    <dbReference type="NCBI Taxonomy" id="2049346"/>
    <lineage>
        <taxon>Eukaryota</taxon>
        <taxon>Metamonada</taxon>
        <taxon>Preaxostyla</taxon>
        <taxon>Oxymonadida</taxon>
        <taxon>Blattamonas</taxon>
    </lineage>
</organism>
<evidence type="ECO:0000313" key="2">
    <source>
        <dbReference type="Proteomes" id="UP001281761"/>
    </source>
</evidence>
<dbReference type="Proteomes" id="UP001281761">
    <property type="component" value="Unassembled WGS sequence"/>
</dbReference>
<dbReference type="EMBL" id="JARBJD010000002">
    <property type="protein sequence ID" value="KAK2964555.1"/>
    <property type="molecule type" value="Genomic_DNA"/>
</dbReference>
<gene>
    <name evidence="1" type="ORF">BLNAU_471</name>
</gene>
<sequence>MAVLPPKHVYSAIVKNTTNEPININVNYQDAKQQVHNSLLTAQPNGEAKIEEVTDNQGTWTSVRVIDEITINGKSLKQPFKNVSGPTRDYVFTFPADF</sequence>
<proteinExistence type="predicted"/>
<protein>
    <submittedName>
        <fullName evidence="1">Uncharacterized protein</fullName>
    </submittedName>
</protein>
<evidence type="ECO:0000313" key="1">
    <source>
        <dbReference type="EMBL" id="KAK2964555.1"/>
    </source>
</evidence>
<comment type="caution">
    <text evidence="1">The sequence shown here is derived from an EMBL/GenBank/DDBJ whole genome shotgun (WGS) entry which is preliminary data.</text>
</comment>
<keyword evidence="2" id="KW-1185">Reference proteome</keyword>